<evidence type="ECO:0000313" key="1">
    <source>
        <dbReference type="EMBL" id="MFC3117170.1"/>
    </source>
</evidence>
<proteinExistence type="predicted"/>
<comment type="caution">
    <text evidence="1">The sequence shown here is derived from an EMBL/GenBank/DDBJ whole genome shotgun (WGS) entry which is preliminary data.</text>
</comment>
<sequence>MKSIAIIGNDMAAWMAAAFFAVQPASHRPSISIFTGVSSAGDSLIQNPMPDFSGFLSLIGVSDQQFISACAATPTLGTCYHHFPRYEPTPGPDNCFYHGWGEYGSPLGAIEFHQLYIRAMHESMAYGLNDLSVAALAAQKNRFMPPSKDPLSIRATYETSYSFLTKNYIQLLQQICRSLAVQEDSRPVDKLLNHSGSYVIEFASGEHAGADFLVNTCPVLRHQITPYNSWQEFIPFTQVTRKNTAQAQQRLVSDVGFDHNLWRITRYATALQETTCYGLPDESVGEESADLFSGCVASPRAHQLLHLGRALINLHSPLVCEVDLIWVALRILQQFYPACPDGPSVVSEYNQRLIAAYENLRDLSQAVFIQTERKFPGTLTVINHCKISSPLQHKLDLFAHRGKLPAYENEVYKRQWQLWLLLGLGVVPSNVEPITFHLSQAEMRNVFDRIKAAVTAEVETWPSVK</sequence>
<dbReference type="InterPro" id="IPR006905">
    <property type="entry name" value="Flavin_halogenase"/>
</dbReference>
<reference evidence="2" key="1">
    <citation type="journal article" date="2019" name="Int. J. Syst. Evol. Microbiol.">
        <title>The Global Catalogue of Microorganisms (GCM) 10K type strain sequencing project: providing services to taxonomists for standard genome sequencing and annotation.</title>
        <authorList>
            <consortium name="The Broad Institute Genomics Platform"/>
            <consortium name="The Broad Institute Genome Sequencing Center for Infectious Disease"/>
            <person name="Wu L."/>
            <person name="Ma J."/>
        </authorList>
    </citation>
    <scope>NUCLEOTIDE SEQUENCE [LARGE SCALE GENOMIC DNA]</scope>
    <source>
        <strain evidence="2">KCTC 52237</strain>
    </source>
</reference>
<protein>
    <submittedName>
        <fullName evidence="1">Tryptophan 7-halogenase</fullName>
    </submittedName>
</protein>
<keyword evidence="2" id="KW-1185">Reference proteome</keyword>
<evidence type="ECO:0000313" key="2">
    <source>
        <dbReference type="Proteomes" id="UP001595555"/>
    </source>
</evidence>
<dbReference type="InterPro" id="IPR036188">
    <property type="entry name" value="FAD/NAD-bd_sf"/>
</dbReference>
<dbReference type="Gene3D" id="3.50.50.60">
    <property type="entry name" value="FAD/NAD(P)-binding domain"/>
    <property type="match status" value="2"/>
</dbReference>
<gene>
    <name evidence="1" type="ORF">ACFODX_16500</name>
</gene>
<dbReference type="Proteomes" id="UP001595555">
    <property type="component" value="Unassembled WGS sequence"/>
</dbReference>
<name>A0ABV7FKR0_9GAMM</name>
<organism evidence="1 2">
    <name type="scientific">Cellvibrio fontiphilus</name>
    <dbReference type="NCBI Taxonomy" id="1815559"/>
    <lineage>
        <taxon>Bacteria</taxon>
        <taxon>Pseudomonadati</taxon>
        <taxon>Pseudomonadota</taxon>
        <taxon>Gammaproteobacteria</taxon>
        <taxon>Cellvibrionales</taxon>
        <taxon>Cellvibrionaceae</taxon>
        <taxon>Cellvibrio</taxon>
    </lineage>
</organism>
<dbReference type="EMBL" id="JBHRTF010000015">
    <property type="protein sequence ID" value="MFC3117170.1"/>
    <property type="molecule type" value="Genomic_DNA"/>
</dbReference>
<dbReference type="RefSeq" id="WP_378121194.1">
    <property type="nucleotide sequence ID" value="NZ_JBHRTF010000015.1"/>
</dbReference>
<dbReference type="Pfam" id="PF04820">
    <property type="entry name" value="Trp_halogenase"/>
    <property type="match status" value="2"/>
</dbReference>
<accession>A0ABV7FKR0</accession>